<name>A0ABR4BXB2_9HELO</name>
<evidence type="ECO:0000313" key="2">
    <source>
        <dbReference type="Proteomes" id="UP001595075"/>
    </source>
</evidence>
<organism evidence="1 2">
    <name type="scientific">Oculimacula yallundae</name>
    <dbReference type="NCBI Taxonomy" id="86028"/>
    <lineage>
        <taxon>Eukaryota</taxon>
        <taxon>Fungi</taxon>
        <taxon>Dikarya</taxon>
        <taxon>Ascomycota</taxon>
        <taxon>Pezizomycotina</taxon>
        <taxon>Leotiomycetes</taxon>
        <taxon>Helotiales</taxon>
        <taxon>Ploettnerulaceae</taxon>
        <taxon>Oculimacula</taxon>
    </lineage>
</organism>
<accession>A0ABR4BXB2</accession>
<keyword evidence="2" id="KW-1185">Reference proteome</keyword>
<sequence>MLSVAPTLSFDLVHGIPNYQTVYRSLTVIIQFPTILSVANKHVIKSLAYCTFLVKEIVSKLRPKISAITGKMVRISYGQRRNSDRNDKRVVSSRSSWQTSPWRGLLLEAKILSLANFHPFTMAAIIKLDHRKPLTYGSALDKDEIILRKAAHFEAVEKVCQLLWDQRQDIKALAEHYL</sequence>
<dbReference type="Proteomes" id="UP001595075">
    <property type="component" value="Unassembled WGS sequence"/>
</dbReference>
<evidence type="ECO:0000313" key="1">
    <source>
        <dbReference type="EMBL" id="KAL2062305.1"/>
    </source>
</evidence>
<proteinExistence type="predicted"/>
<protein>
    <submittedName>
        <fullName evidence="1">Uncharacterized protein</fullName>
    </submittedName>
</protein>
<gene>
    <name evidence="1" type="ORF">VTL71DRAFT_6571</name>
</gene>
<reference evidence="1 2" key="1">
    <citation type="journal article" date="2024" name="Commun. Biol.">
        <title>Comparative genomic analysis of thermophilic fungi reveals convergent evolutionary adaptations and gene losses.</title>
        <authorList>
            <person name="Steindorff A.S."/>
            <person name="Aguilar-Pontes M.V."/>
            <person name="Robinson A.J."/>
            <person name="Andreopoulos B."/>
            <person name="LaButti K."/>
            <person name="Kuo A."/>
            <person name="Mondo S."/>
            <person name="Riley R."/>
            <person name="Otillar R."/>
            <person name="Haridas S."/>
            <person name="Lipzen A."/>
            <person name="Grimwood J."/>
            <person name="Schmutz J."/>
            <person name="Clum A."/>
            <person name="Reid I.D."/>
            <person name="Moisan M.C."/>
            <person name="Butler G."/>
            <person name="Nguyen T.T.M."/>
            <person name="Dewar K."/>
            <person name="Conant G."/>
            <person name="Drula E."/>
            <person name="Henrissat B."/>
            <person name="Hansel C."/>
            <person name="Singer S."/>
            <person name="Hutchinson M.I."/>
            <person name="de Vries R.P."/>
            <person name="Natvig D.O."/>
            <person name="Powell A.J."/>
            <person name="Tsang A."/>
            <person name="Grigoriev I.V."/>
        </authorList>
    </citation>
    <scope>NUCLEOTIDE SEQUENCE [LARGE SCALE GENOMIC DNA]</scope>
    <source>
        <strain evidence="1 2">CBS 494.80</strain>
    </source>
</reference>
<dbReference type="EMBL" id="JAZHXI010000017">
    <property type="protein sequence ID" value="KAL2062305.1"/>
    <property type="molecule type" value="Genomic_DNA"/>
</dbReference>
<comment type="caution">
    <text evidence="1">The sequence shown here is derived from an EMBL/GenBank/DDBJ whole genome shotgun (WGS) entry which is preliminary data.</text>
</comment>